<dbReference type="Proteomes" id="UP000238007">
    <property type="component" value="Unassembled WGS sequence"/>
</dbReference>
<dbReference type="FunFam" id="3.90.600.10:FF:000001">
    <property type="entry name" value="Trifunctional purine biosynthetic protein adenosine-3"/>
    <property type="match status" value="1"/>
</dbReference>
<dbReference type="SMART" id="SM01209">
    <property type="entry name" value="GARS_A"/>
    <property type="match status" value="1"/>
</dbReference>
<keyword evidence="7 12" id="KW-0658">Purine biosynthesis</keyword>
<dbReference type="EMBL" id="PVTP01000003">
    <property type="protein sequence ID" value="PRY79019.1"/>
    <property type="molecule type" value="Genomic_DNA"/>
</dbReference>
<reference evidence="15 16" key="1">
    <citation type="submission" date="2018-03" db="EMBL/GenBank/DDBJ databases">
        <title>Genomic Encyclopedia of Archaeal and Bacterial Type Strains, Phase II (KMG-II): from individual species to whole genera.</title>
        <authorList>
            <person name="Goeker M."/>
        </authorList>
    </citation>
    <scope>NUCLEOTIDE SEQUENCE [LARGE SCALE GENOMIC DNA]</scope>
    <source>
        <strain evidence="15 16">DSM 101533</strain>
    </source>
</reference>
<dbReference type="InterPro" id="IPR020560">
    <property type="entry name" value="PRibGlycinamide_synth_C-dom"/>
</dbReference>
<dbReference type="Gene3D" id="3.30.1490.20">
    <property type="entry name" value="ATP-grasp fold, A domain"/>
    <property type="match status" value="1"/>
</dbReference>
<protein>
    <recommendedName>
        <fullName evidence="4 12">Phosphoribosylamine--glycine ligase</fullName>
        <ecNumber evidence="4 12">6.3.4.13</ecNumber>
    </recommendedName>
    <alternativeName>
        <fullName evidence="12">GARS</fullName>
    </alternativeName>
    <alternativeName>
        <fullName evidence="10 12">Glycinamide ribonucleotide synthetase</fullName>
    </alternativeName>
    <alternativeName>
        <fullName evidence="11 12">Phosphoribosylglycinamide synthetase</fullName>
    </alternativeName>
</protein>
<dbReference type="GO" id="GO:0009113">
    <property type="term" value="P:purine nucleobase biosynthetic process"/>
    <property type="evidence" value="ECO:0007669"/>
    <property type="project" value="InterPro"/>
</dbReference>
<dbReference type="SUPFAM" id="SSF56059">
    <property type="entry name" value="Glutathione synthetase ATP-binding domain-like"/>
    <property type="match status" value="1"/>
</dbReference>
<dbReference type="PANTHER" id="PTHR43472">
    <property type="entry name" value="PHOSPHORIBOSYLAMINE--GLYCINE LIGASE"/>
    <property type="match status" value="1"/>
</dbReference>
<evidence type="ECO:0000256" key="1">
    <source>
        <dbReference type="ARBA" id="ARBA00001936"/>
    </source>
</evidence>
<dbReference type="InterPro" id="IPR016185">
    <property type="entry name" value="PreATP-grasp_dom_sf"/>
</dbReference>
<evidence type="ECO:0000259" key="14">
    <source>
        <dbReference type="PROSITE" id="PS50975"/>
    </source>
</evidence>
<comment type="cofactor">
    <cofactor evidence="2">
        <name>Mg(2+)</name>
        <dbReference type="ChEBI" id="CHEBI:18420"/>
    </cofactor>
</comment>
<name>A0A2T0W221_9RHOB</name>
<dbReference type="Pfam" id="PF02843">
    <property type="entry name" value="GARS_C"/>
    <property type="match status" value="1"/>
</dbReference>
<dbReference type="InterPro" id="IPR011054">
    <property type="entry name" value="Rudment_hybrid_motif"/>
</dbReference>
<feature type="domain" description="ATP-grasp" evidence="14">
    <location>
        <begin position="141"/>
        <end position="346"/>
    </location>
</feature>
<dbReference type="PROSITE" id="PS00184">
    <property type="entry name" value="GARS"/>
    <property type="match status" value="1"/>
</dbReference>
<keyword evidence="6 13" id="KW-0547">Nucleotide-binding</keyword>
<accession>A0A2T0W221</accession>
<dbReference type="HAMAP" id="MF_00138">
    <property type="entry name" value="GARS"/>
    <property type="match status" value="1"/>
</dbReference>
<evidence type="ECO:0000256" key="4">
    <source>
        <dbReference type="ARBA" id="ARBA00013255"/>
    </source>
</evidence>
<dbReference type="EC" id="6.3.4.13" evidence="4 12"/>
<evidence type="ECO:0000256" key="6">
    <source>
        <dbReference type="ARBA" id="ARBA00022741"/>
    </source>
</evidence>
<dbReference type="InterPro" id="IPR020562">
    <property type="entry name" value="PRibGlycinamide_synth_N"/>
</dbReference>
<dbReference type="InterPro" id="IPR000115">
    <property type="entry name" value="PRibGlycinamide_synth"/>
</dbReference>
<evidence type="ECO:0000256" key="11">
    <source>
        <dbReference type="ARBA" id="ARBA00042864"/>
    </source>
</evidence>
<keyword evidence="16" id="KW-1185">Reference proteome</keyword>
<comment type="similarity">
    <text evidence="9 12">Belongs to the GARS family.</text>
</comment>
<evidence type="ECO:0000256" key="5">
    <source>
        <dbReference type="ARBA" id="ARBA00022598"/>
    </source>
</evidence>
<dbReference type="InterPro" id="IPR020561">
    <property type="entry name" value="PRibGlycinamid_synth_ATP-grasp"/>
</dbReference>
<dbReference type="PROSITE" id="PS50975">
    <property type="entry name" value="ATP_GRASP"/>
    <property type="match status" value="1"/>
</dbReference>
<proteinExistence type="inferred from homology"/>
<dbReference type="GO" id="GO:0005524">
    <property type="term" value="F:ATP binding"/>
    <property type="evidence" value="ECO:0007669"/>
    <property type="project" value="UniProtKB-UniRule"/>
</dbReference>
<dbReference type="UniPathway" id="UPA00074">
    <property type="reaction ID" value="UER00125"/>
</dbReference>
<keyword evidence="5 12" id="KW-0436">Ligase</keyword>
<evidence type="ECO:0000256" key="12">
    <source>
        <dbReference type="HAMAP-Rule" id="MF_00138"/>
    </source>
</evidence>
<dbReference type="Gene3D" id="3.30.470.20">
    <property type="entry name" value="ATP-grasp fold, B domain"/>
    <property type="match status" value="1"/>
</dbReference>
<dbReference type="Pfam" id="PF01071">
    <property type="entry name" value="GARS_A"/>
    <property type="match status" value="1"/>
</dbReference>
<dbReference type="InterPro" id="IPR011761">
    <property type="entry name" value="ATP-grasp"/>
</dbReference>
<dbReference type="Pfam" id="PF02844">
    <property type="entry name" value="GARS_N"/>
    <property type="match status" value="1"/>
</dbReference>
<keyword evidence="8 13" id="KW-0067">ATP-binding</keyword>
<dbReference type="FunFam" id="3.30.1490.20:FF:000006">
    <property type="entry name" value="phosphoribosylamine--glycine ligase, chloroplastic-like"/>
    <property type="match status" value="1"/>
</dbReference>
<dbReference type="SUPFAM" id="SSF51246">
    <property type="entry name" value="Rudiment single hybrid motif"/>
    <property type="match status" value="1"/>
</dbReference>
<dbReference type="SMART" id="SM01210">
    <property type="entry name" value="GARS_C"/>
    <property type="match status" value="1"/>
</dbReference>
<dbReference type="Gene3D" id="3.40.50.20">
    <property type="match status" value="1"/>
</dbReference>
<evidence type="ECO:0000256" key="3">
    <source>
        <dbReference type="ARBA" id="ARBA00005174"/>
    </source>
</evidence>
<dbReference type="InterPro" id="IPR020559">
    <property type="entry name" value="PRibGlycinamide_synth_CS"/>
</dbReference>
<dbReference type="Gene3D" id="3.90.600.10">
    <property type="entry name" value="Phosphoribosylglycinamide synthetase, C-terminal domain"/>
    <property type="match status" value="1"/>
</dbReference>
<evidence type="ECO:0000256" key="9">
    <source>
        <dbReference type="ARBA" id="ARBA00038345"/>
    </source>
</evidence>
<dbReference type="InterPro" id="IPR013815">
    <property type="entry name" value="ATP_grasp_subdomain_1"/>
</dbReference>
<evidence type="ECO:0000313" key="15">
    <source>
        <dbReference type="EMBL" id="PRY79019.1"/>
    </source>
</evidence>
<evidence type="ECO:0000256" key="8">
    <source>
        <dbReference type="ARBA" id="ARBA00022840"/>
    </source>
</evidence>
<dbReference type="AlphaFoldDB" id="A0A2T0W221"/>
<dbReference type="GO" id="GO:0004637">
    <property type="term" value="F:phosphoribosylamine-glycine ligase activity"/>
    <property type="evidence" value="ECO:0007669"/>
    <property type="project" value="UniProtKB-UniRule"/>
</dbReference>
<dbReference type="GO" id="GO:0046872">
    <property type="term" value="F:metal ion binding"/>
    <property type="evidence" value="ECO:0007669"/>
    <property type="project" value="InterPro"/>
</dbReference>
<organism evidence="15 16">
    <name type="scientific">Yoonia maritima</name>
    <dbReference type="NCBI Taxonomy" id="1435347"/>
    <lineage>
        <taxon>Bacteria</taxon>
        <taxon>Pseudomonadati</taxon>
        <taxon>Pseudomonadota</taxon>
        <taxon>Alphaproteobacteria</taxon>
        <taxon>Rhodobacterales</taxon>
        <taxon>Paracoccaceae</taxon>
        <taxon>Yoonia</taxon>
    </lineage>
</organism>
<evidence type="ECO:0000256" key="13">
    <source>
        <dbReference type="PROSITE-ProRule" id="PRU00409"/>
    </source>
</evidence>
<comment type="cofactor">
    <cofactor evidence="1">
        <name>Mn(2+)</name>
        <dbReference type="ChEBI" id="CHEBI:29035"/>
    </cofactor>
</comment>
<comment type="pathway">
    <text evidence="3 12">Purine metabolism; IMP biosynthesis via de novo pathway; N(1)-(5-phospho-D-ribosyl)glycinamide from 5-phospho-alpha-D-ribose 1-diphosphate: step 2/2.</text>
</comment>
<dbReference type="InterPro" id="IPR037123">
    <property type="entry name" value="PRibGlycinamide_synth_C_sf"/>
</dbReference>
<gene>
    <name evidence="12" type="primary">purD</name>
    <name evidence="15" type="ORF">CLV80_103351</name>
</gene>
<dbReference type="GO" id="GO:0006189">
    <property type="term" value="P:'de novo' IMP biosynthetic process"/>
    <property type="evidence" value="ECO:0007669"/>
    <property type="project" value="UniProtKB-UniRule"/>
</dbReference>
<dbReference type="SUPFAM" id="SSF52440">
    <property type="entry name" value="PreATP-grasp domain"/>
    <property type="match status" value="1"/>
</dbReference>
<dbReference type="PANTHER" id="PTHR43472:SF1">
    <property type="entry name" value="PHOSPHORIBOSYLAMINE--GLYCINE LIGASE, CHLOROPLASTIC"/>
    <property type="match status" value="1"/>
</dbReference>
<evidence type="ECO:0000256" key="10">
    <source>
        <dbReference type="ARBA" id="ARBA00042242"/>
    </source>
</evidence>
<dbReference type="NCBIfam" id="TIGR00877">
    <property type="entry name" value="purD"/>
    <property type="match status" value="1"/>
</dbReference>
<evidence type="ECO:0000256" key="2">
    <source>
        <dbReference type="ARBA" id="ARBA00001946"/>
    </source>
</evidence>
<sequence length="454" mass="48289">MEIYIWLDYGLLNTCDRAYPTVKPRNDTNANGASMNILILGSGGREHSLAWAVKQNPKCDRLIVSPGNAGIAAIAECADINILDGDAVATFAEENAISFVIVGPEAPLAAGVADRLRSAGLLVFGPSQEAAQLEASKSFTKAICDAADAPTAAYAHFTDGDAARNYIRAQGAPIVVKADGLAAGKGVIVAMTEDEALAAIDDMFDGSFGDAGAEVVIEEFMEGEEASFFVLCDGRTILPVGTAQDHKRAYDGDTGPNTGGMGAYSPAPVMTDDVTQKALDEIIQPTMDEMNKRGTPFQGVLFVGLMIKDGQPRLVEYNVRFGDPECQCLMMRLGGQILDILQACAEERLHEVKANWANDHALTIVMAAKGYPGSYEKGTAIKGLDTQPEDSSHMVFHAGTAEKDGNIVAVGGRVLSVTARGDTLAEAHEKAYAMAQNVDWDQGFYRSDIGWRAL</sequence>
<evidence type="ECO:0000256" key="7">
    <source>
        <dbReference type="ARBA" id="ARBA00022755"/>
    </source>
</evidence>
<comment type="catalytic activity">
    <reaction evidence="12">
        <text>5-phospho-beta-D-ribosylamine + glycine + ATP = N(1)-(5-phospho-beta-D-ribosyl)glycinamide + ADP + phosphate + H(+)</text>
        <dbReference type="Rhea" id="RHEA:17453"/>
        <dbReference type="ChEBI" id="CHEBI:15378"/>
        <dbReference type="ChEBI" id="CHEBI:30616"/>
        <dbReference type="ChEBI" id="CHEBI:43474"/>
        <dbReference type="ChEBI" id="CHEBI:57305"/>
        <dbReference type="ChEBI" id="CHEBI:58681"/>
        <dbReference type="ChEBI" id="CHEBI:143788"/>
        <dbReference type="ChEBI" id="CHEBI:456216"/>
        <dbReference type="EC" id="6.3.4.13"/>
    </reaction>
</comment>
<comment type="caution">
    <text evidence="15">The sequence shown here is derived from an EMBL/GenBank/DDBJ whole genome shotgun (WGS) entry which is preliminary data.</text>
</comment>
<evidence type="ECO:0000313" key="16">
    <source>
        <dbReference type="Proteomes" id="UP000238007"/>
    </source>
</evidence>